<gene>
    <name evidence="3" type="ORF">ENO04_02605</name>
</gene>
<reference evidence="3" key="1">
    <citation type="journal article" date="2020" name="mSystems">
        <title>Genome- and Community-Level Interaction Insights into Carbon Utilization and Element Cycling Functions of Hydrothermarchaeota in Hydrothermal Sediment.</title>
        <authorList>
            <person name="Zhou Z."/>
            <person name="Liu Y."/>
            <person name="Xu W."/>
            <person name="Pan J."/>
            <person name="Luo Z.H."/>
            <person name="Li M."/>
        </authorList>
    </citation>
    <scope>NUCLEOTIDE SEQUENCE [LARGE SCALE GENOMIC DNA]</scope>
    <source>
        <strain evidence="3">SpSt-123</strain>
    </source>
</reference>
<dbReference type="AlphaFoldDB" id="A0A7C1E2F9"/>
<feature type="region of interest" description="Disordered" evidence="1">
    <location>
        <begin position="1"/>
        <end position="20"/>
    </location>
</feature>
<evidence type="ECO:0000313" key="3">
    <source>
        <dbReference type="EMBL" id="HDS10502.1"/>
    </source>
</evidence>
<protein>
    <submittedName>
        <fullName evidence="3">DUF2892 domain-containing protein</fullName>
    </submittedName>
</protein>
<dbReference type="EMBL" id="DSDY01000089">
    <property type="protein sequence ID" value="HDS10502.1"/>
    <property type="molecule type" value="Genomic_DNA"/>
</dbReference>
<comment type="caution">
    <text evidence="3">The sequence shown here is derived from an EMBL/GenBank/DDBJ whole genome shotgun (WGS) entry which is preliminary data.</text>
</comment>
<accession>A0A7C1E2F9</accession>
<feature type="transmembrane region" description="Helical" evidence="2">
    <location>
        <begin position="21"/>
        <end position="37"/>
    </location>
</feature>
<sequence>MEEKKEANQEAKGKKDKRKHALSTGVFLIGLAVLFYYDALWPWILALVGIMIIMEALMGKTD</sequence>
<keyword evidence="2" id="KW-0472">Membrane</keyword>
<keyword evidence="2" id="KW-1133">Transmembrane helix</keyword>
<evidence type="ECO:0000256" key="1">
    <source>
        <dbReference type="SAM" id="MobiDB-lite"/>
    </source>
</evidence>
<proteinExistence type="predicted"/>
<feature type="compositionally biased region" description="Basic and acidic residues" evidence="1">
    <location>
        <begin position="1"/>
        <end position="13"/>
    </location>
</feature>
<organism evidence="3">
    <name type="scientific">Fervidicoccus fontis</name>
    <dbReference type="NCBI Taxonomy" id="683846"/>
    <lineage>
        <taxon>Archaea</taxon>
        <taxon>Thermoproteota</taxon>
        <taxon>Thermoprotei</taxon>
        <taxon>Fervidicoccales</taxon>
        <taxon>Fervidicoccaceae</taxon>
        <taxon>Fervidicoccus</taxon>
    </lineage>
</organism>
<name>A0A7C1E2F9_9CREN</name>
<evidence type="ECO:0000256" key="2">
    <source>
        <dbReference type="SAM" id="Phobius"/>
    </source>
</evidence>
<keyword evidence="2" id="KW-0812">Transmembrane</keyword>
<feature type="transmembrane region" description="Helical" evidence="2">
    <location>
        <begin position="43"/>
        <end position="59"/>
    </location>
</feature>